<sequence length="179" mass="19433">MSRTQYGIGLLELLLVMALLLLLWTWSAAPYARFQEQQALDTQLSRIASGLMRMRSEAITRNTSVHICIANLKANLDVQGCQVVARAADGYPLAEGVLFFIDKAGGVAGGYDSKEALDVLTLPPDIQVALSSSVDRYRIRPSGVLSVHAGVSYTARGKSSGLCRRLQVWATGFRQVSDC</sequence>
<keyword evidence="8 11" id="KW-0472">Membrane</keyword>
<gene>
    <name evidence="13" type="ORF">PQU95_12680</name>
</gene>
<keyword evidence="7 11" id="KW-1133">Transmembrane helix</keyword>
<evidence type="ECO:0000256" key="5">
    <source>
        <dbReference type="ARBA" id="ARBA00022519"/>
    </source>
</evidence>
<keyword evidence="14" id="KW-1185">Reference proteome</keyword>
<comment type="subcellular location">
    <subcellularLocation>
        <location evidence="1">Cell inner membrane</location>
        <topology evidence="1">Single-pass membrane protein</topology>
    </subcellularLocation>
</comment>
<evidence type="ECO:0000313" key="14">
    <source>
        <dbReference type="Proteomes" id="UP001219956"/>
    </source>
</evidence>
<accession>A0ABT5IZR6</accession>
<evidence type="ECO:0000256" key="4">
    <source>
        <dbReference type="ARBA" id="ARBA00022481"/>
    </source>
</evidence>
<keyword evidence="3" id="KW-1003">Cell membrane</keyword>
<evidence type="ECO:0000256" key="7">
    <source>
        <dbReference type="ARBA" id="ARBA00022989"/>
    </source>
</evidence>
<evidence type="ECO:0000256" key="10">
    <source>
        <dbReference type="ARBA" id="ARBA00030775"/>
    </source>
</evidence>
<dbReference type="InterPro" id="IPR022346">
    <property type="entry name" value="T2SS_GspH"/>
</dbReference>
<evidence type="ECO:0000256" key="8">
    <source>
        <dbReference type="ARBA" id="ARBA00023136"/>
    </source>
</evidence>
<evidence type="ECO:0000256" key="11">
    <source>
        <dbReference type="SAM" id="Phobius"/>
    </source>
</evidence>
<evidence type="ECO:0000313" key="13">
    <source>
        <dbReference type="EMBL" id="MDC7718066.1"/>
    </source>
</evidence>
<dbReference type="EMBL" id="JAQQLF010000015">
    <property type="protein sequence ID" value="MDC7718066.1"/>
    <property type="molecule type" value="Genomic_DNA"/>
</dbReference>
<evidence type="ECO:0000256" key="1">
    <source>
        <dbReference type="ARBA" id="ARBA00004377"/>
    </source>
</evidence>
<evidence type="ECO:0000256" key="9">
    <source>
        <dbReference type="ARBA" id="ARBA00025772"/>
    </source>
</evidence>
<reference evidence="13 14" key="1">
    <citation type="submission" date="2023-01" db="EMBL/GenBank/DDBJ databases">
        <title>Novel species of the genus Vogesella isolated from rivers.</title>
        <authorList>
            <person name="Lu H."/>
        </authorList>
    </citation>
    <scope>NUCLEOTIDE SEQUENCE [LARGE SCALE GENOMIC DNA]</scope>
    <source>
        <strain evidence="13 14">DC21W</strain>
    </source>
</reference>
<dbReference type="RefSeq" id="WP_272752364.1">
    <property type="nucleotide sequence ID" value="NZ_JAQQLF010000015.1"/>
</dbReference>
<keyword evidence="6 11" id="KW-0812">Transmembrane</keyword>
<dbReference type="SUPFAM" id="SSF54523">
    <property type="entry name" value="Pili subunits"/>
    <property type="match status" value="1"/>
</dbReference>
<dbReference type="Gene3D" id="3.55.40.10">
    <property type="entry name" value="minor pseudopilin epsh domain"/>
    <property type="match status" value="1"/>
</dbReference>
<organism evidence="13 14">
    <name type="scientific">Vogesella aquatica</name>
    <dbReference type="NCBI Taxonomy" id="2984206"/>
    <lineage>
        <taxon>Bacteria</taxon>
        <taxon>Pseudomonadati</taxon>
        <taxon>Pseudomonadota</taxon>
        <taxon>Betaproteobacteria</taxon>
        <taxon>Neisseriales</taxon>
        <taxon>Chromobacteriaceae</taxon>
        <taxon>Vogesella</taxon>
    </lineage>
</organism>
<protein>
    <recommendedName>
        <fullName evidence="2">Type II secretion system protein H</fullName>
    </recommendedName>
    <alternativeName>
        <fullName evidence="10">General secretion pathway protein H</fullName>
    </alternativeName>
</protein>
<keyword evidence="5" id="KW-0997">Cell inner membrane</keyword>
<dbReference type="Proteomes" id="UP001219956">
    <property type="component" value="Unassembled WGS sequence"/>
</dbReference>
<dbReference type="InterPro" id="IPR045584">
    <property type="entry name" value="Pilin-like"/>
</dbReference>
<feature type="transmembrane region" description="Helical" evidence="11">
    <location>
        <begin position="6"/>
        <end position="26"/>
    </location>
</feature>
<proteinExistence type="inferred from homology"/>
<evidence type="ECO:0000259" key="12">
    <source>
        <dbReference type="Pfam" id="PF12019"/>
    </source>
</evidence>
<name>A0ABT5IZR6_9NEIS</name>
<comment type="similarity">
    <text evidence="9">Belongs to the GSP H family.</text>
</comment>
<comment type="caution">
    <text evidence="13">The sequence shown here is derived from an EMBL/GenBank/DDBJ whole genome shotgun (WGS) entry which is preliminary data.</text>
</comment>
<feature type="domain" description="General secretion pathway GspH" evidence="12">
    <location>
        <begin position="45"/>
        <end position="172"/>
    </location>
</feature>
<evidence type="ECO:0000256" key="2">
    <source>
        <dbReference type="ARBA" id="ARBA00021549"/>
    </source>
</evidence>
<evidence type="ECO:0000256" key="3">
    <source>
        <dbReference type="ARBA" id="ARBA00022475"/>
    </source>
</evidence>
<dbReference type="Pfam" id="PF12019">
    <property type="entry name" value="GspH"/>
    <property type="match status" value="1"/>
</dbReference>
<keyword evidence="4" id="KW-0488">Methylation</keyword>
<evidence type="ECO:0000256" key="6">
    <source>
        <dbReference type="ARBA" id="ARBA00022692"/>
    </source>
</evidence>